<protein>
    <submittedName>
        <fullName evidence="1">Uncharacterized protein</fullName>
    </submittedName>
</protein>
<sequence length="66" mass="7810">MRSNRQRSILQQVVKTLKCEMPRRIKLIFCLGSVHRFRIRPHMHSISLDVFFQSPTKEAEEEPSSV</sequence>
<comment type="caution">
    <text evidence="1">The sequence shown here is derived from an EMBL/GenBank/DDBJ whole genome shotgun (WGS) entry which is preliminary data.</text>
</comment>
<dbReference type="AlphaFoldDB" id="A0A2G1VYT6"/>
<evidence type="ECO:0000313" key="2">
    <source>
        <dbReference type="Proteomes" id="UP000225740"/>
    </source>
</evidence>
<organism evidence="1 2">
    <name type="scientific">Rhodopirellula bahusiensis</name>
    <dbReference type="NCBI Taxonomy" id="2014065"/>
    <lineage>
        <taxon>Bacteria</taxon>
        <taxon>Pseudomonadati</taxon>
        <taxon>Planctomycetota</taxon>
        <taxon>Planctomycetia</taxon>
        <taxon>Pirellulales</taxon>
        <taxon>Pirellulaceae</taxon>
        <taxon>Rhodopirellula</taxon>
    </lineage>
</organism>
<accession>A0A2G1VYT6</accession>
<reference evidence="1 2" key="1">
    <citation type="submission" date="2017-06" db="EMBL/GenBank/DDBJ databases">
        <title>Description of Rhodopirellula bahusiensis sp. nov.</title>
        <authorList>
            <person name="Kizina J."/>
            <person name="Harder J."/>
        </authorList>
    </citation>
    <scope>NUCLEOTIDE SEQUENCE [LARGE SCALE GENOMIC DNA]</scope>
    <source>
        <strain evidence="1 2">SWK21</strain>
    </source>
</reference>
<dbReference type="EMBL" id="NIZW01000035">
    <property type="protein sequence ID" value="PHQ31944.1"/>
    <property type="molecule type" value="Genomic_DNA"/>
</dbReference>
<keyword evidence="2" id="KW-1185">Reference proteome</keyword>
<evidence type="ECO:0000313" key="1">
    <source>
        <dbReference type="EMBL" id="PHQ31944.1"/>
    </source>
</evidence>
<gene>
    <name evidence="1" type="ORF">CEE69_28160</name>
</gene>
<proteinExistence type="predicted"/>
<name>A0A2G1VYT6_9BACT</name>
<dbReference type="Proteomes" id="UP000225740">
    <property type="component" value="Unassembled WGS sequence"/>
</dbReference>